<dbReference type="OrthoDB" id="1492945at2"/>
<gene>
    <name evidence="2" type="ORF">EHYA_09710</name>
</gene>
<proteinExistence type="predicted"/>
<dbReference type="Proteomes" id="UP000286931">
    <property type="component" value="Unassembled WGS sequence"/>
</dbReference>
<dbReference type="EMBL" id="BIFH01000054">
    <property type="protein sequence ID" value="GCE01935.1"/>
    <property type="molecule type" value="Genomic_DNA"/>
</dbReference>
<dbReference type="InterPro" id="IPR041581">
    <property type="entry name" value="Glyoxalase_6"/>
</dbReference>
<dbReference type="Pfam" id="PF18029">
    <property type="entry name" value="Glyoxalase_6"/>
    <property type="match status" value="1"/>
</dbReference>
<name>A0A401Z526_9ACTN</name>
<dbReference type="SUPFAM" id="SSF54593">
    <property type="entry name" value="Glyoxalase/Bleomycin resistance protein/Dihydroxybiphenyl dioxygenase"/>
    <property type="match status" value="1"/>
</dbReference>
<sequence length="113" mass="11706">MTITSVTVRRHVPDLDAAIEFYQRLTGEPATRFAFAGLELAATGPFLVFTGPDEPAARFGAVAATLGVADLDATIADLIAAGAESIAAPAPTPNGRRAVLRHPDGAVFEYVGI</sequence>
<organism evidence="2 3">
    <name type="scientific">Embleya hyalina</name>
    <dbReference type="NCBI Taxonomy" id="516124"/>
    <lineage>
        <taxon>Bacteria</taxon>
        <taxon>Bacillati</taxon>
        <taxon>Actinomycetota</taxon>
        <taxon>Actinomycetes</taxon>
        <taxon>Kitasatosporales</taxon>
        <taxon>Streptomycetaceae</taxon>
        <taxon>Embleya</taxon>
    </lineage>
</organism>
<dbReference type="Gene3D" id="3.10.180.10">
    <property type="entry name" value="2,3-Dihydroxybiphenyl 1,2-Dioxygenase, domain 1"/>
    <property type="match status" value="1"/>
</dbReference>
<reference evidence="2 3" key="1">
    <citation type="submission" date="2018-12" db="EMBL/GenBank/DDBJ databases">
        <title>Draft genome sequence of Embleya hyalina NBRC 13850T.</title>
        <authorList>
            <person name="Komaki H."/>
            <person name="Hosoyama A."/>
            <person name="Kimura A."/>
            <person name="Ichikawa N."/>
            <person name="Tamura T."/>
        </authorList>
    </citation>
    <scope>NUCLEOTIDE SEQUENCE [LARGE SCALE GENOMIC DNA]</scope>
    <source>
        <strain evidence="2 3">NBRC 13850</strain>
    </source>
</reference>
<protein>
    <recommendedName>
        <fullName evidence="1">VOC domain-containing protein</fullName>
    </recommendedName>
</protein>
<dbReference type="AlphaFoldDB" id="A0A401Z526"/>
<dbReference type="InterPro" id="IPR037523">
    <property type="entry name" value="VOC_core"/>
</dbReference>
<dbReference type="InterPro" id="IPR029068">
    <property type="entry name" value="Glyas_Bleomycin-R_OHBP_Dase"/>
</dbReference>
<dbReference type="RefSeq" id="WP_126643499.1">
    <property type="nucleotide sequence ID" value="NZ_BIFH01000054.1"/>
</dbReference>
<keyword evidence="3" id="KW-1185">Reference proteome</keyword>
<accession>A0A401Z526</accession>
<evidence type="ECO:0000313" key="2">
    <source>
        <dbReference type="EMBL" id="GCE01935.1"/>
    </source>
</evidence>
<evidence type="ECO:0000259" key="1">
    <source>
        <dbReference type="PROSITE" id="PS51819"/>
    </source>
</evidence>
<evidence type="ECO:0000313" key="3">
    <source>
        <dbReference type="Proteomes" id="UP000286931"/>
    </source>
</evidence>
<comment type="caution">
    <text evidence="2">The sequence shown here is derived from an EMBL/GenBank/DDBJ whole genome shotgun (WGS) entry which is preliminary data.</text>
</comment>
<dbReference type="PROSITE" id="PS51819">
    <property type="entry name" value="VOC"/>
    <property type="match status" value="1"/>
</dbReference>
<feature type="domain" description="VOC" evidence="1">
    <location>
        <begin position="2"/>
        <end position="113"/>
    </location>
</feature>